<evidence type="ECO:0000259" key="2">
    <source>
        <dbReference type="Pfam" id="PF00646"/>
    </source>
</evidence>
<dbReference type="InterPro" id="IPR055302">
    <property type="entry name" value="F-box_dom-containing"/>
</dbReference>
<dbReference type="Pfam" id="PF24758">
    <property type="entry name" value="LRR_At5g56370"/>
    <property type="match status" value="1"/>
</dbReference>
<dbReference type="PANTHER" id="PTHR32141">
    <property type="match status" value="1"/>
</dbReference>
<dbReference type="EMBL" id="PQIB02000015">
    <property type="protein sequence ID" value="RLM64638.1"/>
    <property type="molecule type" value="Genomic_DNA"/>
</dbReference>
<dbReference type="Proteomes" id="UP000275267">
    <property type="component" value="Unassembled WGS sequence"/>
</dbReference>
<dbReference type="InterPro" id="IPR036047">
    <property type="entry name" value="F-box-like_dom_sf"/>
</dbReference>
<dbReference type="SUPFAM" id="SSF81383">
    <property type="entry name" value="F-box domain"/>
    <property type="match status" value="1"/>
</dbReference>
<gene>
    <name evidence="4" type="ORF">C2845_PM16G01830</name>
</gene>
<feature type="transmembrane region" description="Helical" evidence="1">
    <location>
        <begin position="27"/>
        <end position="49"/>
    </location>
</feature>
<dbReference type="PANTHER" id="PTHR32141:SF150">
    <property type="entry name" value="FBD DOMAIN-CONTAINING PROTEIN"/>
    <property type="match status" value="1"/>
</dbReference>
<name>A0A3L6PSC9_PANMI</name>
<dbReference type="SUPFAM" id="SSF52047">
    <property type="entry name" value="RNI-like"/>
    <property type="match status" value="1"/>
</dbReference>
<sequence length="280" mass="31220">MVVVTRAAKRRMLEEDGGRTSQQGEDLISLLPDAILGAIITLLPTAAAARTQTLSRRWRPLFRSSPLNLKARVVTGSEEEVSWYCRDDGLFPTLDSWLRLPLLGGLHELELFYYSVGTEDPGSPPLAPSTFRCSETLRVLTLCSSDEVLRLPPAEIVSTLDFPCIKQLTLKRVHIAENSLHGILPRCPVLESLLLCSNAGCRRLRISSATLQSFGVSNGWYEEEERLEEVIVDNVPLLERLIPRKVSGEMVIRVIQAPKLKVLGYLQDYISTIQLGPIVF</sequence>
<evidence type="ECO:0000256" key="1">
    <source>
        <dbReference type="SAM" id="Phobius"/>
    </source>
</evidence>
<evidence type="ECO:0000259" key="3">
    <source>
        <dbReference type="Pfam" id="PF24758"/>
    </source>
</evidence>
<proteinExistence type="predicted"/>
<reference evidence="5" key="1">
    <citation type="journal article" date="2019" name="Nat. Commun.">
        <title>The genome of broomcorn millet.</title>
        <authorList>
            <person name="Zou C."/>
            <person name="Miki D."/>
            <person name="Li D."/>
            <person name="Tang Q."/>
            <person name="Xiao L."/>
            <person name="Rajput S."/>
            <person name="Deng P."/>
            <person name="Jia W."/>
            <person name="Huang R."/>
            <person name="Zhang M."/>
            <person name="Sun Y."/>
            <person name="Hu J."/>
            <person name="Fu X."/>
            <person name="Schnable P.S."/>
            <person name="Li F."/>
            <person name="Zhang H."/>
            <person name="Feng B."/>
            <person name="Zhu X."/>
            <person name="Liu R."/>
            <person name="Schnable J.C."/>
            <person name="Zhu J.-K."/>
            <person name="Zhang H."/>
        </authorList>
    </citation>
    <scope>NUCLEOTIDE SEQUENCE [LARGE SCALE GENOMIC DNA]</scope>
</reference>
<feature type="domain" description="F-box" evidence="2">
    <location>
        <begin position="28"/>
        <end position="68"/>
    </location>
</feature>
<organism evidence="4 5">
    <name type="scientific">Panicum miliaceum</name>
    <name type="common">Proso millet</name>
    <name type="synonym">Broomcorn millet</name>
    <dbReference type="NCBI Taxonomy" id="4540"/>
    <lineage>
        <taxon>Eukaryota</taxon>
        <taxon>Viridiplantae</taxon>
        <taxon>Streptophyta</taxon>
        <taxon>Embryophyta</taxon>
        <taxon>Tracheophyta</taxon>
        <taxon>Spermatophyta</taxon>
        <taxon>Magnoliopsida</taxon>
        <taxon>Liliopsida</taxon>
        <taxon>Poales</taxon>
        <taxon>Poaceae</taxon>
        <taxon>PACMAD clade</taxon>
        <taxon>Panicoideae</taxon>
        <taxon>Panicodae</taxon>
        <taxon>Paniceae</taxon>
        <taxon>Panicinae</taxon>
        <taxon>Panicum</taxon>
        <taxon>Panicum sect. Panicum</taxon>
    </lineage>
</organism>
<protein>
    <submittedName>
        <fullName evidence="4">F-box domain containing protein, expressed</fullName>
    </submittedName>
</protein>
<feature type="domain" description="F-box/LRR-repeat protein 15/At3g58940/PEG3-like LRR" evidence="3">
    <location>
        <begin position="94"/>
        <end position="280"/>
    </location>
</feature>
<keyword evidence="1" id="KW-0472">Membrane</keyword>
<dbReference type="InterPro" id="IPR055411">
    <property type="entry name" value="LRR_FXL15/At3g58940/PEG3-like"/>
</dbReference>
<dbReference type="OrthoDB" id="10556749at2759"/>
<keyword evidence="1" id="KW-1133">Transmembrane helix</keyword>
<evidence type="ECO:0000313" key="5">
    <source>
        <dbReference type="Proteomes" id="UP000275267"/>
    </source>
</evidence>
<keyword evidence="1" id="KW-0812">Transmembrane</keyword>
<dbReference type="STRING" id="4540.A0A3L6PSC9"/>
<comment type="caution">
    <text evidence="4">The sequence shown here is derived from an EMBL/GenBank/DDBJ whole genome shotgun (WGS) entry which is preliminary data.</text>
</comment>
<keyword evidence="5" id="KW-1185">Reference proteome</keyword>
<dbReference type="InterPro" id="IPR001810">
    <property type="entry name" value="F-box_dom"/>
</dbReference>
<dbReference type="AlphaFoldDB" id="A0A3L6PSC9"/>
<accession>A0A3L6PSC9</accession>
<dbReference type="Pfam" id="PF00646">
    <property type="entry name" value="F-box"/>
    <property type="match status" value="1"/>
</dbReference>
<evidence type="ECO:0000313" key="4">
    <source>
        <dbReference type="EMBL" id="RLM64638.1"/>
    </source>
</evidence>